<reference evidence="1 2" key="1">
    <citation type="submission" date="2020-12" db="EMBL/GenBank/DDBJ databases">
        <title>Concerted genomic and epigenomic changes stabilize Arabidopsis allopolyploids.</title>
        <authorList>
            <person name="Chen Z."/>
        </authorList>
    </citation>
    <scope>NUCLEOTIDE SEQUENCE [LARGE SCALE GENOMIC DNA]</scope>
    <source>
        <strain evidence="1">Allo738</strain>
        <tissue evidence="1">Leaf</tissue>
    </source>
</reference>
<dbReference type="Proteomes" id="UP000694240">
    <property type="component" value="Chromosome 11"/>
</dbReference>
<evidence type="ECO:0000313" key="1">
    <source>
        <dbReference type="EMBL" id="KAG7551738.1"/>
    </source>
</evidence>
<sequence>EEFTFEFQSTDEIARQKALNYIYLLQGVSSVTFSERSNLLTVKGEGIDKAKIMRKIDKFFQPKKSFFSCFS</sequence>
<name>A0A8T1Z0A3_9BRAS</name>
<organism evidence="1 2">
    <name type="scientific">Arabidopsis thaliana x Arabidopsis arenosa</name>
    <dbReference type="NCBI Taxonomy" id="1240361"/>
    <lineage>
        <taxon>Eukaryota</taxon>
        <taxon>Viridiplantae</taxon>
        <taxon>Streptophyta</taxon>
        <taxon>Embryophyta</taxon>
        <taxon>Tracheophyta</taxon>
        <taxon>Spermatophyta</taxon>
        <taxon>Magnoliopsida</taxon>
        <taxon>eudicotyledons</taxon>
        <taxon>Gunneridae</taxon>
        <taxon>Pentapetalae</taxon>
        <taxon>rosids</taxon>
        <taxon>malvids</taxon>
        <taxon>Brassicales</taxon>
        <taxon>Brassicaceae</taxon>
        <taxon>Camelineae</taxon>
        <taxon>Arabidopsis</taxon>
    </lineage>
</organism>
<evidence type="ECO:0008006" key="3">
    <source>
        <dbReference type="Google" id="ProtNLM"/>
    </source>
</evidence>
<gene>
    <name evidence="1" type="ORF">ISN45_Aa06g023850</name>
</gene>
<comment type="caution">
    <text evidence="1">The sequence shown here is derived from an EMBL/GenBank/DDBJ whole genome shotgun (WGS) entry which is preliminary data.</text>
</comment>
<accession>A0A8T1Z0A3</accession>
<proteinExistence type="predicted"/>
<evidence type="ECO:0000313" key="2">
    <source>
        <dbReference type="Proteomes" id="UP000694240"/>
    </source>
</evidence>
<dbReference type="EMBL" id="JAEFBK010000011">
    <property type="protein sequence ID" value="KAG7551738.1"/>
    <property type="molecule type" value="Genomic_DNA"/>
</dbReference>
<protein>
    <recommendedName>
        <fullName evidence="3">HMA domain-containing protein</fullName>
    </recommendedName>
</protein>
<keyword evidence="2" id="KW-1185">Reference proteome</keyword>
<dbReference type="AlphaFoldDB" id="A0A8T1Z0A3"/>
<feature type="non-terminal residue" evidence="1">
    <location>
        <position position="71"/>
    </location>
</feature>